<proteinExistence type="predicted"/>
<evidence type="ECO:0000259" key="1">
    <source>
        <dbReference type="PROSITE" id="PS51186"/>
    </source>
</evidence>
<dbReference type="PROSITE" id="PS51186">
    <property type="entry name" value="GNAT"/>
    <property type="match status" value="1"/>
</dbReference>
<keyword evidence="3" id="KW-1185">Reference proteome</keyword>
<feature type="domain" description="N-acetyltransferase" evidence="1">
    <location>
        <begin position="9"/>
        <end position="166"/>
    </location>
</feature>
<protein>
    <recommendedName>
        <fullName evidence="1">N-acetyltransferase domain-containing protein</fullName>
    </recommendedName>
</protein>
<sequence>MTSRPTSSAIARPFRPGDLSKLLPLNNSAVPAVNELTAEDLLDLVNSALICLVADIDDMPAGFLLCIGDGTAYDSRNYRWLSERFSNFAYTDRIAVDEKQRGRKIGETLYDGLFRHLAGSGRSFVCEVNERPPNPGSLKFHKRLGFEEIGKADHGDKAVIYLKRPPQPADRDRHA</sequence>
<dbReference type="AlphaFoldDB" id="A0A2S3UQH7"/>
<dbReference type="PIRSF" id="PIRSF028520">
    <property type="entry name" value="UCP028520"/>
    <property type="match status" value="1"/>
</dbReference>
<dbReference type="Pfam" id="PF00583">
    <property type="entry name" value="Acetyltransf_1"/>
    <property type="match status" value="1"/>
</dbReference>
<dbReference type="Proteomes" id="UP000236959">
    <property type="component" value="Unassembled WGS sequence"/>
</dbReference>
<comment type="caution">
    <text evidence="2">The sequence shown here is derived from an EMBL/GenBank/DDBJ whole genome shotgun (WGS) entry which is preliminary data.</text>
</comment>
<dbReference type="GO" id="GO:0016747">
    <property type="term" value="F:acyltransferase activity, transferring groups other than amino-acyl groups"/>
    <property type="evidence" value="ECO:0007669"/>
    <property type="project" value="InterPro"/>
</dbReference>
<dbReference type="OrthoDB" id="6182349at2"/>
<gene>
    <name evidence="2" type="ORF">CLV41_108174</name>
</gene>
<dbReference type="InterPro" id="IPR000182">
    <property type="entry name" value="GNAT_dom"/>
</dbReference>
<evidence type="ECO:0000313" key="3">
    <source>
        <dbReference type="Proteomes" id="UP000236959"/>
    </source>
</evidence>
<dbReference type="EMBL" id="PPCN01000008">
    <property type="protein sequence ID" value="POF29749.1"/>
    <property type="molecule type" value="Genomic_DNA"/>
</dbReference>
<evidence type="ECO:0000313" key="2">
    <source>
        <dbReference type="EMBL" id="POF29749.1"/>
    </source>
</evidence>
<dbReference type="CDD" id="cd04301">
    <property type="entry name" value="NAT_SF"/>
    <property type="match status" value="1"/>
</dbReference>
<dbReference type="InterPro" id="IPR016890">
    <property type="entry name" value="UCP028520"/>
</dbReference>
<organism evidence="2 3">
    <name type="scientific">Roseibium marinum</name>
    <dbReference type="NCBI Taxonomy" id="281252"/>
    <lineage>
        <taxon>Bacteria</taxon>
        <taxon>Pseudomonadati</taxon>
        <taxon>Pseudomonadota</taxon>
        <taxon>Alphaproteobacteria</taxon>
        <taxon>Hyphomicrobiales</taxon>
        <taxon>Stappiaceae</taxon>
        <taxon>Roseibium</taxon>
    </lineage>
</organism>
<dbReference type="Gene3D" id="3.40.630.30">
    <property type="match status" value="1"/>
</dbReference>
<dbReference type="InterPro" id="IPR016181">
    <property type="entry name" value="Acyl_CoA_acyltransferase"/>
</dbReference>
<dbReference type="RefSeq" id="WP_103223803.1">
    <property type="nucleotide sequence ID" value="NZ_PPCN01000008.1"/>
</dbReference>
<accession>A0A2S3UQH7</accession>
<dbReference type="SUPFAM" id="SSF55729">
    <property type="entry name" value="Acyl-CoA N-acyltransferases (Nat)"/>
    <property type="match status" value="1"/>
</dbReference>
<reference evidence="2 3" key="1">
    <citation type="submission" date="2018-01" db="EMBL/GenBank/DDBJ databases">
        <title>Genomic Encyclopedia of Archaeal and Bacterial Type Strains, Phase II (KMG-II): from individual species to whole genera.</title>
        <authorList>
            <person name="Goeker M."/>
        </authorList>
    </citation>
    <scope>NUCLEOTIDE SEQUENCE [LARGE SCALE GENOMIC DNA]</scope>
    <source>
        <strain evidence="2 3">DSM 17023</strain>
    </source>
</reference>
<name>A0A2S3UQH7_9HYPH</name>